<accession>A0A6C0J115</accession>
<organism evidence="1">
    <name type="scientific">viral metagenome</name>
    <dbReference type="NCBI Taxonomy" id="1070528"/>
    <lineage>
        <taxon>unclassified sequences</taxon>
        <taxon>metagenomes</taxon>
        <taxon>organismal metagenomes</taxon>
    </lineage>
</organism>
<sequence length="56" mass="6390">MRFPSLDVMIQYGIYTVKELDRFAKGLVPKKKIKVLSECPNCDFVYDGATCLNCQV</sequence>
<dbReference type="EMBL" id="MN740292">
    <property type="protein sequence ID" value="QHT98480.1"/>
    <property type="molecule type" value="Genomic_DNA"/>
</dbReference>
<dbReference type="AlphaFoldDB" id="A0A6C0J115"/>
<reference evidence="1" key="1">
    <citation type="journal article" date="2020" name="Nature">
        <title>Giant virus diversity and host interactions through global metagenomics.</title>
        <authorList>
            <person name="Schulz F."/>
            <person name="Roux S."/>
            <person name="Paez-Espino D."/>
            <person name="Jungbluth S."/>
            <person name="Walsh D.A."/>
            <person name="Denef V.J."/>
            <person name="McMahon K.D."/>
            <person name="Konstantinidis K.T."/>
            <person name="Eloe-Fadrosh E.A."/>
            <person name="Kyrpides N.C."/>
            <person name="Woyke T."/>
        </authorList>
    </citation>
    <scope>NUCLEOTIDE SEQUENCE</scope>
    <source>
        <strain evidence="1">GVMAG-M-3300025652-16</strain>
    </source>
</reference>
<proteinExistence type="predicted"/>
<evidence type="ECO:0000313" key="1">
    <source>
        <dbReference type="EMBL" id="QHT98480.1"/>
    </source>
</evidence>
<protein>
    <submittedName>
        <fullName evidence="1">Uncharacterized protein</fullName>
    </submittedName>
</protein>
<name>A0A6C0J115_9ZZZZ</name>